<sequence>MIVSVQTGYLLIADITGYTGYLTRSELEHANPIIHSLLEAIVMELKDPMKLRGLEGDAVLAYSSGPFPSGETFLNICESLYRAFAERRRNIVQNTTCPCNACRNVADLDLKILAHHGKFEELSIGPMKDISGADVILVHRMAKTDVKEDTGILSYALFSEDAFEAMGIESDLMQYSAQFEHFGDVPMRVYDLAAAWHRYREVAGPVRITDEDAVFTTRHMLNAPPGVAWEMLTDPQLKMRWMMLKDAYREGDASRTSVGVRLHCIHEAAHFQMLIVDWQPFEYVTDILHNSSIEGLTNIETYELVPTEEGTEIVFRMGRLTDSDGKHHPAEEAAVIELFESFYPVAFGILDEMALEFNQKKQE</sequence>
<accession>A0A497ZN72</accession>
<dbReference type="SUPFAM" id="SSF55961">
    <property type="entry name" value="Bet v1-like"/>
    <property type="match status" value="1"/>
</dbReference>
<keyword evidence="2" id="KW-1185">Reference proteome</keyword>
<dbReference type="InterPro" id="IPR023393">
    <property type="entry name" value="START-like_dom_sf"/>
</dbReference>
<dbReference type="Pfam" id="PF10851">
    <property type="entry name" value="DUF2652"/>
    <property type="match status" value="1"/>
</dbReference>
<gene>
    <name evidence="1" type="ORF">CLV75_0855</name>
</gene>
<dbReference type="Gene3D" id="3.30.530.20">
    <property type="match status" value="1"/>
</dbReference>
<protein>
    <submittedName>
        <fullName evidence="1">Uncharacterized protein YndB with AHSA1/START domain</fullName>
    </submittedName>
</protein>
<dbReference type="InterPro" id="IPR020503">
    <property type="entry name" value="Uncharacterised_Rv2561"/>
</dbReference>
<evidence type="ECO:0000313" key="1">
    <source>
        <dbReference type="EMBL" id="RLK10868.1"/>
    </source>
</evidence>
<reference evidence="1 2" key="1">
    <citation type="submission" date="2018-10" db="EMBL/GenBank/DDBJ databases">
        <title>Genomic Encyclopedia of Archaeal and Bacterial Type Strains, Phase II (KMG-II): from individual species to whole genera.</title>
        <authorList>
            <person name="Goeker M."/>
        </authorList>
    </citation>
    <scope>NUCLEOTIDE SEQUENCE [LARGE SCALE GENOMIC DNA]</scope>
    <source>
        <strain evidence="1 2">DSM 29317</strain>
    </source>
</reference>
<dbReference type="AlphaFoldDB" id="A0A497ZN72"/>
<dbReference type="Proteomes" id="UP000271700">
    <property type="component" value="Unassembled WGS sequence"/>
</dbReference>
<proteinExistence type="predicted"/>
<organism evidence="1 2">
    <name type="scientific">Ruegeria conchae</name>
    <dbReference type="NCBI Taxonomy" id="981384"/>
    <lineage>
        <taxon>Bacteria</taxon>
        <taxon>Pseudomonadati</taxon>
        <taxon>Pseudomonadota</taxon>
        <taxon>Alphaproteobacteria</taxon>
        <taxon>Rhodobacterales</taxon>
        <taxon>Roseobacteraceae</taxon>
        <taxon>Ruegeria</taxon>
    </lineage>
</organism>
<dbReference type="EMBL" id="RCCT01000001">
    <property type="protein sequence ID" value="RLK10868.1"/>
    <property type="molecule type" value="Genomic_DNA"/>
</dbReference>
<evidence type="ECO:0000313" key="2">
    <source>
        <dbReference type="Proteomes" id="UP000271700"/>
    </source>
</evidence>
<dbReference type="InterPro" id="IPR029787">
    <property type="entry name" value="Nucleotide_cyclase"/>
</dbReference>
<dbReference type="STRING" id="981384.GCA_000192475_03524"/>
<name>A0A497ZN72_9RHOB</name>
<dbReference type="Gene3D" id="3.30.70.1230">
    <property type="entry name" value="Nucleotide cyclase"/>
    <property type="match status" value="1"/>
</dbReference>
<comment type="caution">
    <text evidence="1">The sequence shown here is derived from an EMBL/GenBank/DDBJ whole genome shotgun (WGS) entry which is preliminary data.</text>
</comment>